<dbReference type="PANTHER" id="PTHR12655">
    <property type="entry name" value="ACYL-COA THIOESTERASE"/>
    <property type="match status" value="1"/>
</dbReference>
<comment type="caution">
    <text evidence="6">The sequence shown here is derived from an EMBL/GenBank/DDBJ whole genome shotgun (WGS) entry which is preliminary data.</text>
</comment>
<dbReference type="OrthoDB" id="331699at2759"/>
<dbReference type="CDD" id="cd03442">
    <property type="entry name" value="BFIT_BACH"/>
    <property type="match status" value="2"/>
</dbReference>
<feature type="domain" description="HotDog ACOT-type" evidence="5">
    <location>
        <begin position="304"/>
        <end position="419"/>
    </location>
</feature>
<dbReference type="SUPFAM" id="SSF54637">
    <property type="entry name" value="Thioesterase/thiol ester dehydrase-isomerase"/>
    <property type="match status" value="2"/>
</dbReference>
<evidence type="ECO:0000259" key="5">
    <source>
        <dbReference type="PROSITE" id="PS51770"/>
    </source>
</evidence>
<evidence type="ECO:0000256" key="2">
    <source>
        <dbReference type="ARBA" id="ARBA00022737"/>
    </source>
</evidence>
<evidence type="ECO:0000256" key="4">
    <source>
        <dbReference type="ARBA" id="ARBA00022946"/>
    </source>
</evidence>
<dbReference type="GO" id="GO:0006637">
    <property type="term" value="P:acyl-CoA metabolic process"/>
    <property type="evidence" value="ECO:0007669"/>
    <property type="project" value="TreeGrafter"/>
</dbReference>
<protein>
    <recommendedName>
        <fullName evidence="5">HotDog ACOT-type domain-containing protein</fullName>
    </recommendedName>
</protein>
<keyword evidence="2" id="KW-0677">Repeat</keyword>
<name>A0A9W8DZP9_9FUNG</name>
<dbReference type="PROSITE" id="PS51770">
    <property type="entry name" value="HOTDOG_ACOT"/>
    <property type="match status" value="2"/>
</dbReference>
<keyword evidence="3" id="KW-0378">Hydrolase</keyword>
<evidence type="ECO:0000313" key="6">
    <source>
        <dbReference type="EMBL" id="KAJ1926424.1"/>
    </source>
</evidence>
<evidence type="ECO:0000256" key="1">
    <source>
        <dbReference type="ARBA" id="ARBA00010458"/>
    </source>
</evidence>
<dbReference type="Proteomes" id="UP001150569">
    <property type="component" value="Unassembled WGS sequence"/>
</dbReference>
<accession>A0A9W8DZP9</accession>
<dbReference type="Gene3D" id="3.10.129.10">
    <property type="entry name" value="Hotdog Thioesterase"/>
    <property type="match status" value="2"/>
</dbReference>
<reference evidence="6" key="1">
    <citation type="submission" date="2022-07" db="EMBL/GenBank/DDBJ databases">
        <title>Phylogenomic reconstructions and comparative analyses of Kickxellomycotina fungi.</title>
        <authorList>
            <person name="Reynolds N.K."/>
            <person name="Stajich J.E."/>
            <person name="Barry K."/>
            <person name="Grigoriev I.V."/>
            <person name="Crous P."/>
            <person name="Smith M.E."/>
        </authorList>
    </citation>
    <scope>NUCLEOTIDE SEQUENCE</scope>
    <source>
        <strain evidence="6">RSA 861</strain>
    </source>
</reference>
<keyword evidence="7" id="KW-1185">Reference proteome</keyword>
<evidence type="ECO:0000313" key="7">
    <source>
        <dbReference type="Proteomes" id="UP001150569"/>
    </source>
</evidence>
<comment type="similarity">
    <text evidence="1">Belongs to the acyl coenzyme A hydrolase family.</text>
</comment>
<organism evidence="6 7">
    <name type="scientific">Tieghemiomyces parasiticus</name>
    <dbReference type="NCBI Taxonomy" id="78921"/>
    <lineage>
        <taxon>Eukaryota</taxon>
        <taxon>Fungi</taxon>
        <taxon>Fungi incertae sedis</taxon>
        <taxon>Zoopagomycota</taxon>
        <taxon>Kickxellomycotina</taxon>
        <taxon>Dimargaritomycetes</taxon>
        <taxon>Dimargaritales</taxon>
        <taxon>Dimargaritaceae</taxon>
        <taxon>Tieghemiomyces</taxon>
    </lineage>
</organism>
<dbReference type="GO" id="GO:0047617">
    <property type="term" value="F:fatty acyl-CoA hydrolase activity"/>
    <property type="evidence" value="ECO:0007669"/>
    <property type="project" value="TreeGrafter"/>
</dbReference>
<dbReference type="GO" id="GO:0005739">
    <property type="term" value="C:mitochondrion"/>
    <property type="evidence" value="ECO:0007669"/>
    <property type="project" value="TreeGrafter"/>
</dbReference>
<dbReference type="InterPro" id="IPR029069">
    <property type="entry name" value="HotDog_dom_sf"/>
</dbReference>
<keyword evidence="4" id="KW-0809">Transit peptide</keyword>
<feature type="domain" description="HotDog ACOT-type" evidence="5">
    <location>
        <begin position="99"/>
        <end position="224"/>
    </location>
</feature>
<dbReference type="InterPro" id="IPR033120">
    <property type="entry name" value="HOTDOG_ACOT"/>
</dbReference>
<gene>
    <name evidence="6" type="ORF">IWQ60_003804</name>
</gene>
<dbReference type="PANTHER" id="PTHR12655:SF0">
    <property type="entry name" value="ACYL-COENZYME A THIOESTERASE 9, MITOCHONDRIAL"/>
    <property type="match status" value="1"/>
</dbReference>
<sequence length="458" mass="51735">MLLRTATSSPLARVSLHIAPRGLAGRLRAKSTTTQSVPGTEAETGVNPQPLFTVIPLKTGQERYWSEIERYGVKRMGDGGKDPPVPELPTPVLKRMSNSYCQFILPFKSRPTLLNEYVNVHGLIRVGRILEELDKLAGAVAYRHCSVDNQVGPVTIVTAAVDRIELLNRLSAHEDYKFSGKVCHVGSSSMEIYLKVETLQDGSTTEPKEIVLAAHFTMVARHQITQKAIRVNPLKIITEKEKAIYALSLELKERKKQRSQSSLLKEPPTAEERRLMHQLYLESMEYTDHKFEPERKPANVVWSDETKLQSITVTMPADRNIHNKIFGGYLMRLALELAYAEAQLFTRRIPQVWAIDDISFRKPVPIGCLLELTAQVTFSPGTDGGTFEVAVEIEVIDPETRAKETANVFNITFKSPEGVAAPRIIPRTYADLIKYVEANRRYEQHKNRFTLPREFIDD</sequence>
<dbReference type="AlphaFoldDB" id="A0A9W8DZP9"/>
<evidence type="ECO:0000256" key="3">
    <source>
        <dbReference type="ARBA" id="ARBA00022801"/>
    </source>
</evidence>
<dbReference type="EMBL" id="JANBPT010000170">
    <property type="protein sequence ID" value="KAJ1926424.1"/>
    <property type="molecule type" value="Genomic_DNA"/>
</dbReference>
<proteinExistence type="inferred from homology"/>